<dbReference type="RefSeq" id="WP_014111082.1">
    <property type="nucleotide sequence ID" value="NC_016043.1"/>
</dbReference>
<evidence type="ECO:0000313" key="3">
    <source>
        <dbReference type="Proteomes" id="UP000009284"/>
    </source>
</evidence>
<evidence type="ECO:0000259" key="1">
    <source>
        <dbReference type="PROSITE" id="PS51186"/>
    </source>
</evidence>
<dbReference type="KEGG" id="tas:TASI_0408"/>
<gene>
    <name evidence="2" type="ordered locus">TASI_0408</name>
</gene>
<dbReference type="GO" id="GO:0016747">
    <property type="term" value="F:acyltransferase activity, transferring groups other than amino-acyl groups"/>
    <property type="evidence" value="ECO:0007669"/>
    <property type="project" value="InterPro"/>
</dbReference>
<dbReference type="Pfam" id="PF00583">
    <property type="entry name" value="Acetyltransf_1"/>
    <property type="match status" value="1"/>
</dbReference>
<dbReference type="SUPFAM" id="SSF55729">
    <property type="entry name" value="Acyl-CoA N-acyltransferases (Nat)"/>
    <property type="match status" value="1"/>
</dbReference>
<dbReference type="PROSITE" id="PS51186">
    <property type="entry name" value="GNAT"/>
    <property type="match status" value="1"/>
</dbReference>
<feature type="domain" description="N-acetyltransferase" evidence="1">
    <location>
        <begin position="1"/>
        <end position="166"/>
    </location>
</feature>
<organism evidence="2 3">
    <name type="scientific">Taylorella asinigenitalis (strain MCE3)</name>
    <dbReference type="NCBI Taxonomy" id="1008459"/>
    <lineage>
        <taxon>Bacteria</taxon>
        <taxon>Pseudomonadati</taxon>
        <taxon>Pseudomonadota</taxon>
        <taxon>Betaproteobacteria</taxon>
        <taxon>Burkholderiales</taxon>
        <taxon>Alcaligenaceae</taxon>
        <taxon>Taylorella</taxon>
    </lineage>
</organism>
<dbReference type="InterPro" id="IPR016181">
    <property type="entry name" value="Acyl_CoA_acyltransferase"/>
</dbReference>
<dbReference type="eggNOG" id="COG0456">
    <property type="taxonomic scope" value="Bacteria"/>
</dbReference>
<dbReference type="HOGENOM" id="CLU_099842_0_0_4"/>
<keyword evidence="3" id="KW-1185">Reference proteome</keyword>
<dbReference type="InterPro" id="IPR000182">
    <property type="entry name" value="GNAT_dom"/>
</dbReference>
<evidence type="ECO:0000313" key="2">
    <source>
        <dbReference type="EMBL" id="AEP36184.1"/>
    </source>
</evidence>
<dbReference type="Gene3D" id="3.40.630.30">
    <property type="match status" value="1"/>
</dbReference>
<sequence>MLLRNASLKDIDDILALQHIAYPDYLHESAATFASRIEHSPDHCWVIEDDACIVAYLLAIVDSIPNLPSLGELVTKPQSSNGPMVLFLHDMVVSPDYRGRGISTQLLDNEVSIATQMGILDAYLVAVHGADKLWERYGFRPLVGNAPAFNLSSYGPTAVLMHMQITPQIL</sequence>
<keyword evidence="2" id="KW-0808">Transferase</keyword>
<reference evidence="2 3" key="2">
    <citation type="journal article" date="2012" name="PLoS ONE">
        <title>Genomic characterization of the taylorella genus.</title>
        <authorList>
            <person name="Hebert L."/>
            <person name="Moumen B."/>
            <person name="Pons N."/>
            <person name="Duquesne F."/>
            <person name="Breuil M.F."/>
            <person name="Goux D."/>
            <person name="Batto J.M."/>
            <person name="Laugier C."/>
            <person name="Renault P."/>
            <person name="Petry S."/>
        </authorList>
    </citation>
    <scope>NUCLEOTIDE SEQUENCE [LARGE SCALE GENOMIC DNA]</scope>
    <source>
        <strain evidence="2 3">MCE3</strain>
    </source>
</reference>
<dbReference type="STRING" id="1008459.TASI_0408"/>
<dbReference type="EMBL" id="CP003059">
    <property type="protein sequence ID" value="AEP36184.1"/>
    <property type="molecule type" value="Genomic_DNA"/>
</dbReference>
<proteinExistence type="predicted"/>
<accession>G4QCQ4</accession>
<dbReference type="CDD" id="cd04301">
    <property type="entry name" value="NAT_SF"/>
    <property type="match status" value="1"/>
</dbReference>
<protein>
    <submittedName>
        <fullName evidence="2">GCN5-like N-acetyltransferase</fullName>
    </submittedName>
</protein>
<dbReference type="Proteomes" id="UP000009284">
    <property type="component" value="Chromosome"/>
</dbReference>
<dbReference type="OrthoDB" id="359414at2"/>
<dbReference type="AlphaFoldDB" id="G4QCQ4"/>
<name>G4QCQ4_TAYAM</name>
<reference key="1">
    <citation type="submission" date="2011-09" db="EMBL/GenBank/DDBJ databases">
        <title>Genomic characterization of the Taylorella genus.</title>
        <authorList>
            <person name="Hebert L."/>
            <person name="Moumen B."/>
            <person name="Pons N."/>
            <person name="Duquesne F."/>
            <person name="Breuil M.-F."/>
            <person name="Goux D."/>
            <person name="Batto J.-M."/>
            <person name="Renault P."/>
            <person name="Laugier C."/>
            <person name="Petry S."/>
        </authorList>
    </citation>
    <scope>NUCLEOTIDE SEQUENCE</scope>
    <source>
        <strain>MCE3</strain>
    </source>
</reference>